<dbReference type="HOGENOM" id="CLU_2809966_0_0_11"/>
<sequence>MTTPADPRTSAFAVWIALGPLIGVVVGLLLDNIGLWAGIGLLAGVVLGAVFSAKGRGGSKAPNRPQP</sequence>
<dbReference type="InterPro" id="IPR058598">
    <property type="entry name" value="Gly_zipper-like_dom"/>
</dbReference>
<gene>
    <name evidence="3" type="ordered locus">Sked_33010</name>
</gene>
<dbReference type="RefSeq" id="WP_012868264.1">
    <property type="nucleotide sequence ID" value="NC_013521.1"/>
</dbReference>
<dbReference type="KEGG" id="ske:Sked_33010"/>
<keyword evidence="1" id="KW-0812">Transmembrane</keyword>
<keyword evidence="1" id="KW-1133">Transmembrane helix</keyword>
<evidence type="ECO:0000313" key="3">
    <source>
        <dbReference type="EMBL" id="ACZ23196.1"/>
    </source>
</evidence>
<feature type="transmembrane region" description="Helical" evidence="1">
    <location>
        <begin position="12"/>
        <end position="30"/>
    </location>
</feature>
<dbReference type="EMBL" id="CP001819">
    <property type="protein sequence ID" value="ACZ23196.1"/>
    <property type="molecule type" value="Genomic_DNA"/>
</dbReference>
<dbReference type="Pfam" id="PF26273">
    <property type="entry name" value="Gly_zipper"/>
    <property type="match status" value="1"/>
</dbReference>
<accession>D1BDX5</accession>
<keyword evidence="4" id="KW-1185">Reference proteome</keyword>
<dbReference type="STRING" id="446469.Sked_33010"/>
<name>D1BDX5_SANKS</name>
<keyword evidence="1" id="KW-0472">Membrane</keyword>
<evidence type="ECO:0000256" key="1">
    <source>
        <dbReference type="SAM" id="Phobius"/>
    </source>
</evidence>
<organism evidence="3 4">
    <name type="scientific">Sanguibacter keddieii (strain ATCC 51767 / DSM 10542 / NCFB 3025 / ST-74)</name>
    <dbReference type="NCBI Taxonomy" id="446469"/>
    <lineage>
        <taxon>Bacteria</taxon>
        <taxon>Bacillati</taxon>
        <taxon>Actinomycetota</taxon>
        <taxon>Actinomycetes</taxon>
        <taxon>Micrococcales</taxon>
        <taxon>Sanguibacteraceae</taxon>
        <taxon>Sanguibacter</taxon>
    </lineage>
</organism>
<dbReference type="AlphaFoldDB" id="D1BDX5"/>
<reference evidence="3 4" key="1">
    <citation type="journal article" date="2009" name="Stand. Genomic Sci.">
        <title>Complete genome sequence of Sanguibacter keddieii type strain (ST-74).</title>
        <authorList>
            <person name="Ivanova N."/>
            <person name="Sikorski J."/>
            <person name="Sims D."/>
            <person name="Brettin T."/>
            <person name="Detter J.C."/>
            <person name="Han C."/>
            <person name="Lapidus A."/>
            <person name="Copeland A."/>
            <person name="Glavina Del Rio T."/>
            <person name="Nolan M."/>
            <person name="Chen F."/>
            <person name="Lucas S."/>
            <person name="Tice H."/>
            <person name="Cheng J.F."/>
            <person name="Bruce D."/>
            <person name="Goodwin L."/>
            <person name="Pitluck S."/>
            <person name="Pati A."/>
            <person name="Mavromatis K."/>
            <person name="Chen A."/>
            <person name="Palaniappan K."/>
            <person name="D'haeseleer P."/>
            <person name="Chain P."/>
            <person name="Bristow J."/>
            <person name="Eisen J.A."/>
            <person name="Markowitz V."/>
            <person name="Hugenholtz P."/>
            <person name="Goker M."/>
            <person name="Pukall R."/>
            <person name="Klenk H.P."/>
            <person name="Kyrpides N.C."/>
        </authorList>
    </citation>
    <scope>NUCLEOTIDE SEQUENCE [LARGE SCALE GENOMIC DNA]</scope>
    <source>
        <strain evidence="4">ATCC 51767 / DSM 10542 / NCFB 3025 / ST-74</strain>
    </source>
</reference>
<dbReference type="Proteomes" id="UP000000322">
    <property type="component" value="Chromosome"/>
</dbReference>
<protein>
    <recommendedName>
        <fullName evidence="2">Glycine zipper-like domain-containing protein</fullName>
    </recommendedName>
</protein>
<evidence type="ECO:0000259" key="2">
    <source>
        <dbReference type="Pfam" id="PF26273"/>
    </source>
</evidence>
<feature type="domain" description="Glycine zipper-like" evidence="2">
    <location>
        <begin position="8"/>
        <end position="54"/>
    </location>
</feature>
<evidence type="ECO:0000313" key="4">
    <source>
        <dbReference type="Proteomes" id="UP000000322"/>
    </source>
</evidence>
<proteinExistence type="predicted"/>
<feature type="transmembrane region" description="Helical" evidence="1">
    <location>
        <begin position="36"/>
        <end position="53"/>
    </location>
</feature>